<keyword evidence="2" id="KW-0472">Membrane</keyword>
<reference evidence="6" key="1">
    <citation type="submission" date="2021-02" db="EMBL/GenBank/DDBJ databases">
        <authorList>
            <person name="Bekaert M."/>
        </authorList>
    </citation>
    <scope>NUCLEOTIDE SEQUENCE</scope>
    <source>
        <strain evidence="6">IoA-00</strain>
    </source>
</reference>
<keyword evidence="4" id="KW-0325">Glycoprotein</keyword>
<keyword evidence="3" id="KW-1015">Disulfide bond</keyword>
<evidence type="ECO:0000256" key="4">
    <source>
        <dbReference type="ARBA" id="ARBA00023180"/>
    </source>
</evidence>
<dbReference type="GO" id="GO:0005886">
    <property type="term" value="C:plasma membrane"/>
    <property type="evidence" value="ECO:0007669"/>
    <property type="project" value="TreeGrafter"/>
</dbReference>
<dbReference type="InterPro" id="IPR007110">
    <property type="entry name" value="Ig-like_dom"/>
</dbReference>
<dbReference type="Gene3D" id="2.60.40.10">
    <property type="entry name" value="Immunoglobulins"/>
    <property type="match status" value="1"/>
</dbReference>
<dbReference type="GO" id="GO:0005911">
    <property type="term" value="C:cell-cell junction"/>
    <property type="evidence" value="ECO:0007669"/>
    <property type="project" value="TreeGrafter"/>
</dbReference>
<dbReference type="InterPro" id="IPR013106">
    <property type="entry name" value="Ig_V-set"/>
</dbReference>
<dbReference type="SMART" id="SM00409">
    <property type="entry name" value="IG"/>
    <property type="match status" value="1"/>
</dbReference>
<dbReference type="GO" id="GO:0098609">
    <property type="term" value="P:cell-cell adhesion"/>
    <property type="evidence" value="ECO:0007669"/>
    <property type="project" value="TreeGrafter"/>
</dbReference>
<evidence type="ECO:0000256" key="3">
    <source>
        <dbReference type="ARBA" id="ARBA00023157"/>
    </source>
</evidence>
<evidence type="ECO:0000313" key="6">
    <source>
        <dbReference type="EMBL" id="CAF2946103.1"/>
    </source>
</evidence>
<dbReference type="InterPro" id="IPR051275">
    <property type="entry name" value="Cell_adhesion_signaling"/>
</dbReference>
<dbReference type="EMBL" id="HG994584">
    <property type="protein sequence ID" value="CAF2946103.1"/>
    <property type="molecule type" value="Genomic_DNA"/>
</dbReference>
<keyword evidence="5" id="KW-0393">Immunoglobulin domain</keyword>
<dbReference type="PANTHER" id="PTHR11640:SF136">
    <property type="entry name" value="NEPHRIN"/>
    <property type="match status" value="1"/>
</dbReference>
<comment type="subcellular location">
    <subcellularLocation>
        <location evidence="1">Membrane</location>
        <topology evidence="1">Single-pass type I membrane protein</topology>
    </subcellularLocation>
</comment>
<dbReference type="PANTHER" id="PTHR11640">
    <property type="entry name" value="NEPHRIN"/>
    <property type="match status" value="1"/>
</dbReference>
<evidence type="ECO:0000256" key="5">
    <source>
        <dbReference type="ARBA" id="ARBA00023319"/>
    </source>
</evidence>
<evidence type="ECO:0000313" key="7">
    <source>
        <dbReference type="Proteomes" id="UP000675881"/>
    </source>
</evidence>
<dbReference type="Proteomes" id="UP000675881">
    <property type="component" value="Chromosome 5"/>
</dbReference>
<dbReference type="OMA" id="CEYLFIS"/>
<keyword evidence="7" id="KW-1185">Reference proteome</keyword>
<name>A0A7R8D101_LEPSM</name>
<dbReference type="SUPFAM" id="SSF48726">
    <property type="entry name" value="Immunoglobulin"/>
    <property type="match status" value="1"/>
</dbReference>
<proteinExistence type="predicted"/>
<dbReference type="InterPro" id="IPR003599">
    <property type="entry name" value="Ig_sub"/>
</dbReference>
<sequence length="118" mass="13313">MEVRSQQQYFRVRPRNIEVSQGGTGIIPCEVGNRAGRVQWTRDGLTLGYDRSIPGIPRYEILGVENSGQFSLQITNVTLVDDADFECQVGPASYNKPIRASSVLSVLRKSLNIFYRYK</sequence>
<dbReference type="AlphaFoldDB" id="A0A7R8D101"/>
<dbReference type="PROSITE" id="PS50835">
    <property type="entry name" value="IG_LIKE"/>
    <property type="match status" value="1"/>
</dbReference>
<dbReference type="InterPro" id="IPR013783">
    <property type="entry name" value="Ig-like_fold"/>
</dbReference>
<evidence type="ECO:0000256" key="1">
    <source>
        <dbReference type="ARBA" id="ARBA00004479"/>
    </source>
</evidence>
<accession>A0A7R8D101</accession>
<dbReference type="OrthoDB" id="10028801at2759"/>
<dbReference type="InterPro" id="IPR036179">
    <property type="entry name" value="Ig-like_dom_sf"/>
</dbReference>
<protein>
    <submittedName>
        <fullName evidence="6">(salmon louse) hypothetical protein</fullName>
    </submittedName>
</protein>
<dbReference type="GO" id="GO:0050839">
    <property type="term" value="F:cell adhesion molecule binding"/>
    <property type="evidence" value="ECO:0007669"/>
    <property type="project" value="TreeGrafter"/>
</dbReference>
<dbReference type="Pfam" id="PF07686">
    <property type="entry name" value="V-set"/>
    <property type="match status" value="1"/>
</dbReference>
<evidence type="ECO:0000256" key="2">
    <source>
        <dbReference type="ARBA" id="ARBA00023136"/>
    </source>
</evidence>
<organism evidence="6 7">
    <name type="scientific">Lepeophtheirus salmonis</name>
    <name type="common">Salmon louse</name>
    <name type="synonym">Caligus salmonis</name>
    <dbReference type="NCBI Taxonomy" id="72036"/>
    <lineage>
        <taxon>Eukaryota</taxon>
        <taxon>Metazoa</taxon>
        <taxon>Ecdysozoa</taxon>
        <taxon>Arthropoda</taxon>
        <taxon>Crustacea</taxon>
        <taxon>Multicrustacea</taxon>
        <taxon>Hexanauplia</taxon>
        <taxon>Copepoda</taxon>
        <taxon>Siphonostomatoida</taxon>
        <taxon>Caligidae</taxon>
        <taxon>Lepeophtheirus</taxon>
    </lineage>
</organism>
<gene>
    <name evidence="6" type="ORF">LSAA_9951</name>
</gene>